<evidence type="ECO:0000313" key="4">
    <source>
        <dbReference type="EMBL" id="CAF1524134.1"/>
    </source>
</evidence>
<dbReference type="PANTHER" id="PTHR21301">
    <property type="entry name" value="REVERSE TRANSCRIPTASE"/>
    <property type="match status" value="1"/>
</dbReference>
<reference evidence="4" key="1">
    <citation type="submission" date="2021-02" db="EMBL/GenBank/DDBJ databases">
        <authorList>
            <person name="Nowell W R."/>
        </authorList>
    </citation>
    <scope>NUCLEOTIDE SEQUENCE</scope>
</reference>
<dbReference type="PANTHER" id="PTHR21301:SF10">
    <property type="entry name" value="REVERSE TRANSCRIPTASE DOMAIN-CONTAINING PROTEIN"/>
    <property type="match status" value="1"/>
</dbReference>
<feature type="compositionally biased region" description="Acidic residues" evidence="2">
    <location>
        <begin position="1274"/>
        <end position="1283"/>
    </location>
</feature>
<feature type="region of interest" description="Disordered" evidence="2">
    <location>
        <begin position="1259"/>
        <end position="1299"/>
    </location>
</feature>
<accession>A0A815V1Z9</accession>
<evidence type="ECO:0000256" key="2">
    <source>
        <dbReference type="SAM" id="MobiDB-lite"/>
    </source>
</evidence>
<feature type="compositionally biased region" description="Polar residues" evidence="2">
    <location>
        <begin position="1"/>
        <end position="10"/>
    </location>
</feature>
<feature type="region of interest" description="Disordered" evidence="2">
    <location>
        <begin position="1"/>
        <end position="26"/>
    </location>
</feature>
<dbReference type="Proteomes" id="UP000663855">
    <property type="component" value="Unassembled WGS sequence"/>
</dbReference>
<organism evidence="4 5">
    <name type="scientific">Rotaria magnacalcarata</name>
    <dbReference type="NCBI Taxonomy" id="392030"/>
    <lineage>
        <taxon>Eukaryota</taxon>
        <taxon>Metazoa</taxon>
        <taxon>Spiralia</taxon>
        <taxon>Gnathifera</taxon>
        <taxon>Rotifera</taxon>
        <taxon>Eurotatoria</taxon>
        <taxon>Bdelloidea</taxon>
        <taxon>Philodinida</taxon>
        <taxon>Philodinidae</taxon>
        <taxon>Rotaria</taxon>
    </lineage>
</organism>
<name>A0A815V1Z9_9BILA</name>
<dbReference type="PROSITE" id="PS50878">
    <property type="entry name" value="RT_POL"/>
    <property type="match status" value="1"/>
</dbReference>
<evidence type="ECO:0000259" key="3">
    <source>
        <dbReference type="PROSITE" id="PS50878"/>
    </source>
</evidence>
<evidence type="ECO:0000256" key="1">
    <source>
        <dbReference type="SAM" id="Coils"/>
    </source>
</evidence>
<evidence type="ECO:0000313" key="5">
    <source>
        <dbReference type="Proteomes" id="UP000663855"/>
    </source>
</evidence>
<sequence length="1391" mass="165442">MTTKNTNSYNQEEEEEQQQQDETLQNFDKMSVDLPWNIKQKSNVNEKLDEIEKLNLSRKMSQLSTNATHEKNPIKIMKEIKDQLEIIPNYLTKQNISFKELMHQTLSSIITTTEKLNNNMDELRKITILLYKIMVIQTYQYLWKTYFKSGTGQLIVPSETKQKLSYSTTLPIWPKEIKTIVLSNKKDKTNENEICLKFVNNQLNELQRQLKQYQQELNIKANNFQGYTISIQEKLMTYIEQNLNSTLSKKIEHQVELIHYDYHIRALELEYFQHKPNEYQKQLMIQICQSQYEQETSEQEYELLKQKIAYYNLPSQSFECSTISHHPLIDSIQNLSVQEALKKQFKEVAKQSRITLFNMYLKSAEDQREEYKKKHEANLKKMDASQHTLNKNEKLSSTFVQLINERSLNYSLKKKDEKQFINVRLQLLDQQYCLEMDRQLWQSYLDIGLQQHLWPDQFYTMAKTNDFDLCKQYVMHYMENNKKQLNHCQFELTKQEEQFQTFCPMIEISFEQMEQRLKELVDRERKYLSKRNNDKLIKFKDDISEKQRLTTISTSALMNNQENEYINRLITIREKQAEIWKEQLMLEIRIYCKFLPLNFDQLENFISPTNYSPLNNTQKAIEMKNKHYKIIQEAKRQWLNYFLNIYEIKIQEYEQQYQNEFIKLRSLFSNNNDTTMLNNIKEYINNRINRLKKDIYDKMGSFRKIILQNRQRSSSTKNVIGVSPEPYLDLISNPFNKSQWNYLSFGPSYIRVNQSAIRPKCQQETEIKNQHKDIYSKVENHLTGHPHLIPRNNPIFKQYSDHLLDYLNQSYFTPLSYKDQLISREQAQILGSIRRIIQNMNLIIRVTDKGNNFYIGSAIEFEKKAQKFFSDTNAFIELSSNPFNEILDKVIQLLNTLRGKNFIRKWQYEQMMPDRTNCELAHLYFNPKTHKDGIPVRPIESTIHASTTKISKFLDKILRPIFDDKCKETTIIDGASLITELSKYNKKGLLKPTTLFCTFDIRNLYTMLPQEETLDILMTFLHAHGYRKVKGISIDTIKRLASIILQDNVFAYGKKIYKQTTGGAMGSSLTLTLANIFMSNWQKNIVEEQTKTGEFYGRYIDDIFMTWNRSEEELRKLLDDVNTWHPNIKLDYKIGYSLPFLDVQLTNNNGILSTCVYHKPSAEPYVTPFTSDHPRHVFSNIIKNFIERATRYSSTFEAFNYERRSIKLMLLYNEYPSTFIENEFHKYFSQYISKSPFLPLIDDEQKYFLMRKQILGQPTPRQTQVAQSAALADIDNDPPDGDESQQPNPDAKKTEEKNSNINEKFFTHYTYEKRFKTCKRDMHQVYHDTFKDTPAMYTKLIVGNRIRRQAQNELIHKRPNQALLQNKKIPKRKFEKPKTTRQQTTNIIKPP</sequence>
<gene>
    <name evidence="4" type="ORF">CJN711_LOCUS28586</name>
</gene>
<protein>
    <recommendedName>
        <fullName evidence="3">Reverse transcriptase domain-containing protein</fullName>
    </recommendedName>
</protein>
<keyword evidence="1" id="KW-0175">Coiled coil</keyword>
<dbReference type="EMBL" id="CAJNOV010013530">
    <property type="protein sequence ID" value="CAF1524134.1"/>
    <property type="molecule type" value="Genomic_DNA"/>
</dbReference>
<comment type="caution">
    <text evidence="4">The sequence shown here is derived from an EMBL/GenBank/DDBJ whole genome shotgun (WGS) entry which is preliminary data.</text>
</comment>
<feature type="coiled-coil region" evidence="1">
    <location>
        <begin position="196"/>
        <end position="223"/>
    </location>
</feature>
<dbReference type="Pfam" id="PF26215">
    <property type="entry name" value="HTH_animal"/>
    <property type="match status" value="1"/>
</dbReference>
<dbReference type="InterPro" id="IPR000477">
    <property type="entry name" value="RT_dom"/>
</dbReference>
<feature type="domain" description="Reverse transcriptase" evidence="3">
    <location>
        <begin position="907"/>
        <end position="1153"/>
    </location>
</feature>
<dbReference type="InterPro" id="IPR058912">
    <property type="entry name" value="HTH_animal"/>
</dbReference>
<proteinExistence type="predicted"/>